<accession>A0A3S0VGG5</accession>
<dbReference type="Gene3D" id="3.40.50.2000">
    <property type="entry name" value="Glycogen Phosphorylase B"/>
    <property type="match status" value="2"/>
</dbReference>
<evidence type="ECO:0000313" key="1">
    <source>
        <dbReference type="EMBL" id="RUR01225.1"/>
    </source>
</evidence>
<sequence length="377" mass="42032">MRAVWVVQPYVPRYRVPFFEGLAKVLLDDGIELRVVASLPDRAQAAREDSTTPEWLSLTRPRRLKLGSRSVVMTRTSAFWKDADAVILPLVGPSFDNYEAMGFRMRSHLALGLWGHVKNYVSDDNILDLWSEKIQMKHSDHVFAYTQSGADYARLQGVPGDQVTAVMNTVDLGSLRAEIEAVTDVDLQMFQEKYQLTASKAIAYIGGIDRSKRIDLLAEIMDEVWDRRPEVKFIIAGSGDQVHLLRPGIERGQVAFLGRIDDRGKALLSRSSSVLVNPGRVGLIAAEALTMGLHVVTTRWKYHAPEIAYLEPGIDVTYSNDSAAIFADALLEAYSRTGQQSASVPPELGDMIQNFRSGILRMLERRASKAQRVAKSE</sequence>
<dbReference type="Proteomes" id="UP000274909">
    <property type="component" value="Unassembled WGS sequence"/>
</dbReference>
<gene>
    <name evidence="1" type="ORF">ELQ94_06835</name>
</gene>
<evidence type="ECO:0000313" key="2">
    <source>
        <dbReference type="Proteomes" id="UP000274909"/>
    </source>
</evidence>
<name>A0A3S0VGG5_9MICO</name>
<organism evidence="1 2">
    <name type="scientific">Labedella endophytica</name>
    <dbReference type="NCBI Taxonomy" id="1523160"/>
    <lineage>
        <taxon>Bacteria</taxon>
        <taxon>Bacillati</taxon>
        <taxon>Actinomycetota</taxon>
        <taxon>Actinomycetes</taxon>
        <taxon>Micrococcales</taxon>
        <taxon>Microbacteriaceae</taxon>
        <taxon>Labedella</taxon>
    </lineage>
</organism>
<dbReference type="OrthoDB" id="9790710at2"/>
<keyword evidence="1" id="KW-0808">Transferase</keyword>
<dbReference type="EMBL" id="RZGZ01000002">
    <property type="protein sequence ID" value="RUR01225.1"/>
    <property type="molecule type" value="Genomic_DNA"/>
</dbReference>
<protein>
    <submittedName>
        <fullName evidence="1">Glycosyltransferase</fullName>
    </submittedName>
</protein>
<reference evidence="1 2" key="1">
    <citation type="submission" date="2018-12" db="EMBL/GenBank/DDBJ databases">
        <authorList>
            <person name="Li F."/>
        </authorList>
    </citation>
    <scope>NUCLEOTIDE SEQUENCE [LARGE SCALE GENOMIC DNA]</scope>
    <source>
        <strain evidence="1 2">EGI 6500705</strain>
    </source>
</reference>
<dbReference type="AlphaFoldDB" id="A0A3S0VGG5"/>
<dbReference type="PANTHER" id="PTHR12526">
    <property type="entry name" value="GLYCOSYLTRANSFERASE"/>
    <property type="match status" value="1"/>
</dbReference>
<dbReference type="SUPFAM" id="SSF53756">
    <property type="entry name" value="UDP-Glycosyltransferase/glycogen phosphorylase"/>
    <property type="match status" value="1"/>
</dbReference>
<comment type="caution">
    <text evidence="1">The sequence shown here is derived from an EMBL/GenBank/DDBJ whole genome shotgun (WGS) entry which is preliminary data.</text>
</comment>
<dbReference type="GO" id="GO:0016740">
    <property type="term" value="F:transferase activity"/>
    <property type="evidence" value="ECO:0007669"/>
    <property type="project" value="UniProtKB-KW"/>
</dbReference>
<keyword evidence="2" id="KW-1185">Reference proteome</keyword>
<proteinExistence type="predicted"/>
<dbReference type="Pfam" id="PF13692">
    <property type="entry name" value="Glyco_trans_1_4"/>
    <property type="match status" value="1"/>
</dbReference>